<accession>A0A8H7DA62</accession>
<dbReference type="EMBL" id="JACAZI010000003">
    <property type="protein sequence ID" value="KAF7364543.1"/>
    <property type="molecule type" value="Genomic_DNA"/>
</dbReference>
<evidence type="ECO:0000256" key="1">
    <source>
        <dbReference type="SAM" id="Phobius"/>
    </source>
</evidence>
<gene>
    <name evidence="2" type="ORF">MVEN_00323300</name>
</gene>
<evidence type="ECO:0000313" key="2">
    <source>
        <dbReference type="EMBL" id="KAF7364543.1"/>
    </source>
</evidence>
<organism evidence="2 3">
    <name type="scientific">Mycena venus</name>
    <dbReference type="NCBI Taxonomy" id="2733690"/>
    <lineage>
        <taxon>Eukaryota</taxon>
        <taxon>Fungi</taxon>
        <taxon>Dikarya</taxon>
        <taxon>Basidiomycota</taxon>
        <taxon>Agaricomycotina</taxon>
        <taxon>Agaricomycetes</taxon>
        <taxon>Agaricomycetidae</taxon>
        <taxon>Agaricales</taxon>
        <taxon>Marasmiineae</taxon>
        <taxon>Mycenaceae</taxon>
        <taxon>Mycena</taxon>
    </lineage>
</organism>
<keyword evidence="1" id="KW-0472">Membrane</keyword>
<feature type="transmembrane region" description="Helical" evidence="1">
    <location>
        <begin position="78"/>
        <end position="96"/>
    </location>
</feature>
<keyword evidence="1" id="KW-0812">Transmembrane</keyword>
<sequence>MTAGSITRSTLFCSCHQLVCVWRLPEAAILLFESFVHLYYGHSPPLTLFTAVLESDDTLPLSSRIRHSYLLPVWLGRAPPYTSYVLLILIQILYPLPTRQYSFLHLASPYLSEASWSCVFSPSWRTVCRSCPRHCVFAHKRTKPSLYWARYGLKEGRFREHRCMGDVEAGCSRGI</sequence>
<keyword evidence="1" id="KW-1133">Transmembrane helix</keyword>
<comment type="caution">
    <text evidence="2">The sequence shown here is derived from an EMBL/GenBank/DDBJ whole genome shotgun (WGS) entry which is preliminary data.</text>
</comment>
<name>A0A8H7DA62_9AGAR</name>
<dbReference type="Proteomes" id="UP000620124">
    <property type="component" value="Unassembled WGS sequence"/>
</dbReference>
<proteinExistence type="predicted"/>
<keyword evidence="3" id="KW-1185">Reference proteome</keyword>
<reference evidence="2" key="1">
    <citation type="submission" date="2020-05" db="EMBL/GenBank/DDBJ databases">
        <title>Mycena genomes resolve the evolution of fungal bioluminescence.</title>
        <authorList>
            <person name="Tsai I.J."/>
        </authorList>
    </citation>
    <scope>NUCLEOTIDE SEQUENCE</scope>
    <source>
        <strain evidence="2">CCC161011</strain>
    </source>
</reference>
<evidence type="ECO:0000313" key="3">
    <source>
        <dbReference type="Proteomes" id="UP000620124"/>
    </source>
</evidence>
<protein>
    <submittedName>
        <fullName evidence="2">Uncharacterized protein</fullName>
    </submittedName>
</protein>
<dbReference type="AlphaFoldDB" id="A0A8H7DA62"/>